<organism evidence="2 3">
    <name type="scientific">Sphingomonas rubra</name>
    <dbReference type="NCBI Taxonomy" id="634430"/>
    <lineage>
        <taxon>Bacteria</taxon>
        <taxon>Pseudomonadati</taxon>
        <taxon>Pseudomonadota</taxon>
        <taxon>Alphaproteobacteria</taxon>
        <taxon>Sphingomonadales</taxon>
        <taxon>Sphingomonadaceae</taxon>
        <taxon>Sphingomonas</taxon>
    </lineage>
</organism>
<dbReference type="InterPro" id="IPR023210">
    <property type="entry name" value="NADP_OxRdtase_dom"/>
</dbReference>
<dbReference type="Gene3D" id="3.20.20.100">
    <property type="entry name" value="NADP-dependent oxidoreductase domain"/>
    <property type="match status" value="1"/>
</dbReference>
<dbReference type="PANTHER" id="PTHR43364:SF1">
    <property type="entry name" value="OXIDOREDUCTASE YDHF"/>
    <property type="match status" value="1"/>
</dbReference>
<dbReference type="Pfam" id="PF00248">
    <property type="entry name" value="Aldo_ket_red"/>
    <property type="match status" value="1"/>
</dbReference>
<dbReference type="SUPFAM" id="SSF51430">
    <property type="entry name" value="NAD(P)-linked oxidoreductase"/>
    <property type="match status" value="1"/>
</dbReference>
<gene>
    <name evidence="2" type="ORF">SAMN04488241_10419</name>
</gene>
<protein>
    <submittedName>
        <fullName evidence="2">Predicted oxidoreductase</fullName>
    </submittedName>
</protein>
<name>A0A1I5RPD8_9SPHN</name>
<dbReference type="GO" id="GO:0005829">
    <property type="term" value="C:cytosol"/>
    <property type="evidence" value="ECO:0007669"/>
    <property type="project" value="TreeGrafter"/>
</dbReference>
<accession>A0A1I5RPD8</accession>
<dbReference type="EMBL" id="FOXP01000004">
    <property type="protein sequence ID" value="SFP60270.1"/>
    <property type="molecule type" value="Genomic_DNA"/>
</dbReference>
<feature type="domain" description="NADP-dependent oxidoreductase" evidence="1">
    <location>
        <begin position="32"/>
        <end position="289"/>
    </location>
</feature>
<dbReference type="PANTHER" id="PTHR43364">
    <property type="entry name" value="NADH-SPECIFIC METHYLGLYOXAL REDUCTASE-RELATED"/>
    <property type="match status" value="1"/>
</dbReference>
<reference evidence="2 3" key="1">
    <citation type="submission" date="2016-10" db="EMBL/GenBank/DDBJ databases">
        <authorList>
            <person name="de Groot N.N."/>
        </authorList>
    </citation>
    <scope>NUCLEOTIDE SEQUENCE [LARGE SCALE GENOMIC DNA]</scope>
    <source>
        <strain evidence="2 3">CGMCC 1.9113</strain>
    </source>
</reference>
<dbReference type="STRING" id="634430.SAMN04488241_10419"/>
<sequence length="311" mass="33319">MPNRQHKTTVSYLKSPDRSVALGDTGLTVSSIAWGMWRFAGEDVSAARMLVEAALDAGVTLLDTADIYGPDNGEPFGAAEALLGRVFAESPALRDRMVLATKGGISMGVPYDSSATYLAEAIDASLGRLGCERIDLYHIHRPDLLTHPQEVARALDDARAAGKIVAIGVSNHTPAQTAALAAFLTVPIVSIQPEFSALATAPLFDGLFDQAMERRMAVLAWSPLGGGRLADPQDERSRTVVALFDAKAEEAGVDRSAIAYSWIMAHPARPIPIVGTQNPCRVAKIPDAYTPRWTRAEWYAVLEASLGEKLP</sequence>
<dbReference type="InterPro" id="IPR050523">
    <property type="entry name" value="AKR_Detox_Biosynth"/>
</dbReference>
<dbReference type="AlphaFoldDB" id="A0A1I5RPD8"/>
<keyword evidence="3" id="KW-1185">Reference proteome</keyword>
<evidence type="ECO:0000313" key="2">
    <source>
        <dbReference type="EMBL" id="SFP60270.1"/>
    </source>
</evidence>
<proteinExistence type="predicted"/>
<dbReference type="InterPro" id="IPR036812">
    <property type="entry name" value="NAD(P)_OxRdtase_dom_sf"/>
</dbReference>
<dbReference type="Proteomes" id="UP000199586">
    <property type="component" value="Unassembled WGS sequence"/>
</dbReference>
<evidence type="ECO:0000259" key="1">
    <source>
        <dbReference type="Pfam" id="PF00248"/>
    </source>
</evidence>
<evidence type="ECO:0000313" key="3">
    <source>
        <dbReference type="Proteomes" id="UP000199586"/>
    </source>
</evidence>